<comment type="caution">
    <text evidence="5">The sequence shown here is derived from an EMBL/GenBank/DDBJ whole genome shotgun (WGS) entry which is preliminary data.</text>
</comment>
<feature type="domain" description="Beta-ketoacyl-[acyl-carrier-protein] synthase III C-terminal" evidence="3">
    <location>
        <begin position="249"/>
        <end position="336"/>
    </location>
</feature>
<dbReference type="SUPFAM" id="SSF53901">
    <property type="entry name" value="Thiolase-like"/>
    <property type="match status" value="1"/>
</dbReference>
<name>A0ABV8GT14_9ACTN</name>
<dbReference type="Gene3D" id="3.40.47.10">
    <property type="match status" value="2"/>
</dbReference>
<proteinExistence type="predicted"/>
<protein>
    <submittedName>
        <fullName evidence="5">3-oxoacyl-ACP synthase III family protein</fullName>
    </submittedName>
</protein>
<organism evidence="5 6">
    <name type="scientific">Nonomuraea purpurea</name>
    <dbReference type="NCBI Taxonomy" id="1849276"/>
    <lineage>
        <taxon>Bacteria</taxon>
        <taxon>Bacillati</taxon>
        <taxon>Actinomycetota</taxon>
        <taxon>Actinomycetes</taxon>
        <taxon>Streptosporangiales</taxon>
        <taxon>Streptosporangiaceae</taxon>
        <taxon>Nonomuraea</taxon>
    </lineage>
</organism>
<evidence type="ECO:0000313" key="5">
    <source>
        <dbReference type="EMBL" id="MFC4015878.1"/>
    </source>
</evidence>
<dbReference type="InterPro" id="IPR013751">
    <property type="entry name" value="ACP_syn_III_N"/>
</dbReference>
<dbReference type="InterPro" id="IPR016039">
    <property type="entry name" value="Thiolase-like"/>
</dbReference>
<evidence type="ECO:0000256" key="2">
    <source>
        <dbReference type="ARBA" id="ARBA00023315"/>
    </source>
</evidence>
<dbReference type="Proteomes" id="UP001595851">
    <property type="component" value="Unassembled WGS sequence"/>
</dbReference>
<keyword evidence="2" id="KW-0012">Acyltransferase</keyword>
<dbReference type="RefSeq" id="WP_379535679.1">
    <property type="nucleotide sequence ID" value="NZ_JBHSBI010000051.1"/>
</dbReference>
<keyword evidence="6" id="KW-1185">Reference proteome</keyword>
<dbReference type="EMBL" id="JBHSBI010000051">
    <property type="protein sequence ID" value="MFC4015878.1"/>
    <property type="molecule type" value="Genomic_DNA"/>
</dbReference>
<dbReference type="Pfam" id="PF08541">
    <property type="entry name" value="ACP_syn_III_C"/>
    <property type="match status" value="1"/>
</dbReference>
<sequence length="336" mass="34739">MTARRHARLAAVAVHLPGTLLGTGELEERLAERNPGVRIPRGLIERTTGVAYRHVAAPGQQASDLAAAAAHDVLAQSGHSTSQVDLVMYAGVTVDAVEPATAHLVAAKVGLTCPVFDVRNACNSLLVALELAEALIAAGRYRTILVTCGEIATPAMTWHLPSAAAFEAAIPSYTVSDSGAALLVEAAAEPGIIAHRACADSTGFDAAIVPITRTEGGGYHTGPFAVDFFRLAAAVLRLDPAHISAPLIENGLTWQDLAAICVHQASMSSVGTFCNRFGIPADKVEITVAEHGNLVACTLAAQLAQAAQAGRLRRGDLVALVGLASGVSAATMLVRW</sequence>
<dbReference type="InterPro" id="IPR013747">
    <property type="entry name" value="ACP_syn_III_C"/>
</dbReference>
<evidence type="ECO:0000256" key="1">
    <source>
        <dbReference type="ARBA" id="ARBA00022679"/>
    </source>
</evidence>
<evidence type="ECO:0000313" key="6">
    <source>
        <dbReference type="Proteomes" id="UP001595851"/>
    </source>
</evidence>
<evidence type="ECO:0000259" key="4">
    <source>
        <dbReference type="Pfam" id="PF08545"/>
    </source>
</evidence>
<evidence type="ECO:0000259" key="3">
    <source>
        <dbReference type="Pfam" id="PF08541"/>
    </source>
</evidence>
<feature type="domain" description="Beta-ketoacyl-[acyl-carrier-protein] synthase III N-terminal" evidence="4">
    <location>
        <begin position="116"/>
        <end position="198"/>
    </location>
</feature>
<accession>A0ABV8GT14</accession>
<gene>
    <name evidence="5" type="ORF">ACFOY2_52315</name>
</gene>
<dbReference type="PANTHER" id="PTHR34069">
    <property type="entry name" value="3-OXOACYL-[ACYL-CARRIER-PROTEIN] SYNTHASE 3"/>
    <property type="match status" value="1"/>
</dbReference>
<reference evidence="6" key="1">
    <citation type="journal article" date="2019" name="Int. J. Syst. Evol. Microbiol.">
        <title>The Global Catalogue of Microorganisms (GCM) 10K type strain sequencing project: providing services to taxonomists for standard genome sequencing and annotation.</title>
        <authorList>
            <consortium name="The Broad Institute Genomics Platform"/>
            <consortium name="The Broad Institute Genome Sequencing Center for Infectious Disease"/>
            <person name="Wu L."/>
            <person name="Ma J."/>
        </authorList>
    </citation>
    <scope>NUCLEOTIDE SEQUENCE [LARGE SCALE GENOMIC DNA]</scope>
    <source>
        <strain evidence="6">TBRC 1276</strain>
    </source>
</reference>
<dbReference type="Pfam" id="PF08545">
    <property type="entry name" value="ACP_syn_III"/>
    <property type="match status" value="1"/>
</dbReference>
<dbReference type="PANTHER" id="PTHR34069:SF3">
    <property type="entry name" value="ACYL-COA:ACYL-COA ALKYLTRANSFERASE"/>
    <property type="match status" value="1"/>
</dbReference>
<keyword evidence="1" id="KW-0808">Transferase</keyword>